<organism evidence="2 3">
    <name type="scientific">Vitreoscilla massiliensis</name>
    <dbReference type="NCBI Taxonomy" id="1689272"/>
    <lineage>
        <taxon>Bacteria</taxon>
        <taxon>Pseudomonadati</taxon>
        <taxon>Pseudomonadota</taxon>
        <taxon>Betaproteobacteria</taxon>
        <taxon>Neisseriales</taxon>
        <taxon>Neisseriaceae</taxon>
        <taxon>Vitreoscilla</taxon>
    </lineage>
</organism>
<name>A0ABY4E1N4_9NEIS</name>
<evidence type="ECO:0008006" key="4">
    <source>
        <dbReference type="Google" id="ProtNLM"/>
    </source>
</evidence>
<dbReference type="RefSeq" id="WP_058305593.1">
    <property type="nucleotide sequence ID" value="NZ_CABKVG010000007.1"/>
</dbReference>
<proteinExistence type="predicted"/>
<sequence>MKGITLILLAATSLLTACGGASESTHSGELPLECNEVVEKQVQLFKQQDRSDAEIEAARKGFESEFSKLDPEQAAEICKKQLQPSAASS</sequence>
<gene>
    <name evidence="2" type="ORF">LVJ82_01600</name>
</gene>
<accession>A0ABY4E1N4</accession>
<dbReference type="PROSITE" id="PS51257">
    <property type="entry name" value="PROKAR_LIPOPROTEIN"/>
    <property type="match status" value="1"/>
</dbReference>
<evidence type="ECO:0000256" key="1">
    <source>
        <dbReference type="SAM" id="SignalP"/>
    </source>
</evidence>
<feature type="signal peptide" evidence="1">
    <location>
        <begin position="1"/>
        <end position="17"/>
    </location>
</feature>
<reference evidence="2 3" key="1">
    <citation type="journal article" date="2022" name="Res Sq">
        <title>Evolution of multicellular longitudinally dividing oral cavity symbionts (Neisseriaceae).</title>
        <authorList>
            <person name="Nyongesa S."/>
            <person name="Weber P."/>
            <person name="Bernet E."/>
            <person name="Pullido F."/>
            <person name="Nieckarz M."/>
            <person name="Delaby M."/>
            <person name="Nieves C."/>
            <person name="Viehboeck T."/>
            <person name="Krause N."/>
            <person name="Rivera-Millot A."/>
            <person name="Nakamura A."/>
            <person name="Vischer N."/>
            <person name="VanNieuwenhze M."/>
            <person name="Brun Y."/>
            <person name="Cava F."/>
            <person name="Bulgheresi S."/>
            <person name="Veyrier F."/>
        </authorList>
    </citation>
    <scope>NUCLEOTIDE SEQUENCE [LARGE SCALE GENOMIC DNA]</scope>
    <source>
        <strain evidence="2 3">SN4</strain>
    </source>
</reference>
<feature type="chain" id="PRO_5045974994" description="Lipoprotein" evidence="1">
    <location>
        <begin position="18"/>
        <end position="89"/>
    </location>
</feature>
<keyword evidence="3" id="KW-1185">Reference proteome</keyword>
<keyword evidence="1" id="KW-0732">Signal</keyword>
<protein>
    <recommendedName>
        <fullName evidence="4">Lipoprotein</fullName>
    </recommendedName>
</protein>
<dbReference type="EMBL" id="CP091511">
    <property type="protein sequence ID" value="UOO89711.1"/>
    <property type="molecule type" value="Genomic_DNA"/>
</dbReference>
<dbReference type="Proteomes" id="UP000832011">
    <property type="component" value="Chromosome"/>
</dbReference>
<evidence type="ECO:0000313" key="3">
    <source>
        <dbReference type="Proteomes" id="UP000832011"/>
    </source>
</evidence>
<evidence type="ECO:0000313" key="2">
    <source>
        <dbReference type="EMBL" id="UOO89711.1"/>
    </source>
</evidence>